<keyword evidence="2" id="KW-1185">Reference proteome</keyword>
<proteinExistence type="predicted"/>
<dbReference type="EMBL" id="CP017111">
    <property type="protein sequence ID" value="AOO66405.1"/>
    <property type="molecule type" value="Genomic_DNA"/>
</dbReference>
<organism evidence="1 2">
    <name type="scientific">Sulfurospirillum halorespirans DSM 13726</name>
    <dbReference type="NCBI Taxonomy" id="1193502"/>
    <lineage>
        <taxon>Bacteria</taxon>
        <taxon>Pseudomonadati</taxon>
        <taxon>Campylobacterota</taxon>
        <taxon>Epsilonproteobacteria</taxon>
        <taxon>Campylobacterales</taxon>
        <taxon>Sulfurospirillaceae</taxon>
        <taxon>Sulfurospirillum</taxon>
    </lineage>
</organism>
<accession>A0A1D7TN44</accession>
<gene>
    <name evidence="1" type="ORF">SHALO_2647</name>
</gene>
<reference evidence="2" key="1">
    <citation type="submission" date="2016-08" db="EMBL/GenBank/DDBJ databases">
        <title>Complete genome sequence of the organohalide-respiring Epsilonproteobacterium Sulfurospirillum halorespirans.</title>
        <authorList>
            <person name="Goris T."/>
            <person name="Zimmermann J."/>
            <person name="Schenz B."/>
            <person name="Lemos M."/>
            <person name="Hackermueller J."/>
            <person name="Diekert G."/>
        </authorList>
    </citation>
    <scope>NUCLEOTIDE SEQUENCE [LARGE SCALE GENOMIC DNA]</scope>
    <source>
        <strain>DSM 13726</strain>
        <strain evidence="2">PCE-M2</strain>
    </source>
</reference>
<protein>
    <submittedName>
        <fullName evidence="1">Uncharacterized protein</fullName>
    </submittedName>
</protein>
<dbReference type="Proteomes" id="UP000094609">
    <property type="component" value="Chromosome"/>
</dbReference>
<sequence>MRIYGILVMFFALYLNADMSYFERDVNTTQLEQCKAFFTQKNDLTIVHLQNGQTLALQDEYVNSDPKFKTLLYTLKGCFAKEKYLIYSDFMPDMESYYAIDLRDGKETPLSGMPYLSPSRTFFVTEAEASHRISVYTFGDERILKVFSHRYPDQCVTQNTVWLDDQTIRFELECDEMFDTDTNTTKAGAKESLKLIYKDGKWEITQP</sequence>
<name>A0A1D7TN44_9BACT</name>
<dbReference type="PATRIC" id="fig|1193502.14.peg.2679"/>
<dbReference type="KEGG" id="shal:SHALO_2647"/>
<dbReference type="AlphaFoldDB" id="A0A1D7TN44"/>
<dbReference type="STRING" id="1193502.SHALO_2647"/>
<dbReference type="RefSeq" id="WP_069478941.1">
    <property type="nucleotide sequence ID" value="NZ_CP017111.1"/>
</dbReference>
<evidence type="ECO:0000313" key="2">
    <source>
        <dbReference type="Proteomes" id="UP000094609"/>
    </source>
</evidence>
<evidence type="ECO:0000313" key="1">
    <source>
        <dbReference type="EMBL" id="AOO66405.1"/>
    </source>
</evidence>